<evidence type="ECO:0000256" key="1">
    <source>
        <dbReference type="SAM" id="SignalP"/>
    </source>
</evidence>
<gene>
    <name evidence="2" type="ORF">SAMN05216410_3366</name>
</gene>
<protein>
    <submittedName>
        <fullName evidence="2">Carbohydrate ABC transporter substrate-binding protein, CUT1 family</fullName>
    </submittedName>
</protein>
<keyword evidence="3" id="KW-1185">Reference proteome</keyword>
<dbReference type="STRING" id="1814289.SAMN05216410_3366"/>
<dbReference type="PANTHER" id="PTHR43649:SF14">
    <property type="entry name" value="BLR3389 PROTEIN"/>
    <property type="match status" value="1"/>
</dbReference>
<keyword evidence="1" id="KW-0732">Signal</keyword>
<sequence length="454" mass="48433">MKNTKTRFLRGAGITAALALTLGLAACGGSDDGDKTSSGDSGVTAADLDAALASSDKVTLEYWTWVPGIDEVVDIFNAKYPNIKVNVTNAGQSADQYTKLQNAVKAGTGAPDVAQIEYFALPQFALSEAVVNLTDVGLGDLKSDYTGSAWDQVTVSGSQYGFPQDTGPMVMFYRADILERLGLEVPTTWDEFTEVARAIKADNPNNFITSIDPGDAGGVDSLIWQSGGRPFSVDGTNVGVDFTDEGTTQWTKLYDTLIQENLVDVAPGWNDAFWRSFADGKYAMWLTGAWAPGSIRSNIPTTDGQWRAAAMPTYEEGTPMNAENGGSGVSVLEQGKNKAAALAFSRWLTTDPEAVLAQSEAGLFPATTAIMDDADFLATEDSFFGNQKTNEVFVESSKSVSSGWQYLPFQVYSNSIFGDTAGQALSNKTSLADGLATWQEQIISYGSGQGFTVK</sequence>
<dbReference type="Proteomes" id="UP000199039">
    <property type="component" value="Unassembled WGS sequence"/>
</dbReference>
<dbReference type="CDD" id="cd13585">
    <property type="entry name" value="PBP2_TMBP_like"/>
    <property type="match status" value="1"/>
</dbReference>
<dbReference type="Pfam" id="PF01547">
    <property type="entry name" value="SBP_bac_1"/>
    <property type="match status" value="1"/>
</dbReference>
<name>A0A1G6UZD8_9MICO</name>
<proteinExistence type="predicted"/>
<reference evidence="2 3" key="1">
    <citation type="submission" date="2016-09" db="EMBL/GenBank/DDBJ databases">
        <authorList>
            <person name="Capua I."/>
            <person name="De Benedictis P."/>
            <person name="Joannis T."/>
            <person name="Lombin L.H."/>
            <person name="Cattoli G."/>
        </authorList>
    </citation>
    <scope>NUCLEOTIDE SEQUENCE [LARGE SCALE GENOMIC DNA]</scope>
    <source>
        <strain evidence="2 3">ISLP-3</strain>
    </source>
</reference>
<dbReference type="RefSeq" id="WP_093185440.1">
    <property type="nucleotide sequence ID" value="NZ_FMYH01000007.1"/>
</dbReference>
<feature type="signal peptide" evidence="1">
    <location>
        <begin position="1"/>
        <end position="25"/>
    </location>
</feature>
<feature type="chain" id="PRO_5011631870" evidence="1">
    <location>
        <begin position="26"/>
        <end position="454"/>
    </location>
</feature>
<dbReference type="InterPro" id="IPR050490">
    <property type="entry name" value="Bact_solute-bd_prot1"/>
</dbReference>
<dbReference type="PANTHER" id="PTHR43649">
    <property type="entry name" value="ARABINOSE-BINDING PROTEIN-RELATED"/>
    <property type="match status" value="1"/>
</dbReference>
<dbReference type="SUPFAM" id="SSF53850">
    <property type="entry name" value="Periplasmic binding protein-like II"/>
    <property type="match status" value="1"/>
</dbReference>
<dbReference type="InterPro" id="IPR006059">
    <property type="entry name" value="SBP"/>
</dbReference>
<dbReference type="OrthoDB" id="2515046at2"/>
<dbReference type="PROSITE" id="PS51257">
    <property type="entry name" value="PROKAR_LIPOPROTEIN"/>
    <property type="match status" value="1"/>
</dbReference>
<evidence type="ECO:0000313" key="2">
    <source>
        <dbReference type="EMBL" id="SDD46688.1"/>
    </source>
</evidence>
<dbReference type="Gene3D" id="3.40.190.10">
    <property type="entry name" value="Periplasmic binding protein-like II"/>
    <property type="match status" value="1"/>
</dbReference>
<evidence type="ECO:0000313" key="3">
    <source>
        <dbReference type="Proteomes" id="UP000199039"/>
    </source>
</evidence>
<organism evidence="2 3">
    <name type="scientific">Sanguibacter gelidistatuariae</name>
    <dbReference type="NCBI Taxonomy" id="1814289"/>
    <lineage>
        <taxon>Bacteria</taxon>
        <taxon>Bacillati</taxon>
        <taxon>Actinomycetota</taxon>
        <taxon>Actinomycetes</taxon>
        <taxon>Micrococcales</taxon>
        <taxon>Sanguibacteraceae</taxon>
        <taxon>Sanguibacter</taxon>
    </lineage>
</organism>
<dbReference type="EMBL" id="FMYH01000007">
    <property type="protein sequence ID" value="SDD46688.1"/>
    <property type="molecule type" value="Genomic_DNA"/>
</dbReference>
<dbReference type="AlphaFoldDB" id="A0A1G6UZD8"/>
<accession>A0A1G6UZD8</accession>